<dbReference type="GO" id="GO:0020037">
    <property type="term" value="F:heme binding"/>
    <property type="evidence" value="ECO:0007669"/>
    <property type="project" value="InterPro"/>
</dbReference>
<dbReference type="InterPro" id="IPR036396">
    <property type="entry name" value="Cyt_P450_sf"/>
</dbReference>
<evidence type="ECO:0000256" key="6">
    <source>
        <dbReference type="ARBA" id="ARBA00023004"/>
    </source>
</evidence>
<evidence type="ECO:0000313" key="8">
    <source>
        <dbReference type="EMBL" id="GMN54271.1"/>
    </source>
</evidence>
<gene>
    <name evidence="8" type="ORF">TIFTF001_023404</name>
</gene>
<protein>
    <submittedName>
        <fullName evidence="8">Uncharacterized protein</fullName>
    </submittedName>
</protein>
<sequence>MCIANSLGRVVLGYRVFGNGSGKSDLRADEFRSMVLEVLVLTGVFNIGDFVPALDWLDLQGVAAKMKKIHKRFDAFLTTIVEEHTAKVEDGQHNDLLRHVHSCIDTSSSTVEWAIAELIRHPEMMPQVQEELDLVVGPDMTPCNEPIH</sequence>
<keyword evidence="9" id="KW-1185">Reference proteome</keyword>
<dbReference type="InterPro" id="IPR001128">
    <property type="entry name" value="Cyt_P450"/>
</dbReference>
<dbReference type="GO" id="GO:0016705">
    <property type="term" value="F:oxidoreductase activity, acting on paired donors, with incorporation or reduction of molecular oxygen"/>
    <property type="evidence" value="ECO:0007669"/>
    <property type="project" value="InterPro"/>
</dbReference>
<organism evidence="8 9">
    <name type="scientific">Ficus carica</name>
    <name type="common">Common fig</name>
    <dbReference type="NCBI Taxonomy" id="3494"/>
    <lineage>
        <taxon>Eukaryota</taxon>
        <taxon>Viridiplantae</taxon>
        <taxon>Streptophyta</taxon>
        <taxon>Embryophyta</taxon>
        <taxon>Tracheophyta</taxon>
        <taxon>Spermatophyta</taxon>
        <taxon>Magnoliopsida</taxon>
        <taxon>eudicotyledons</taxon>
        <taxon>Gunneridae</taxon>
        <taxon>Pentapetalae</taxon>
        <taxon>rosids</taxon>
        <taxon>fabids</taxon>
        <taxon>Rosales</taxon>
        <taxon>Moraceae</taxon>
        <taxon>Ficeae</taxon>
        <taxon>Ficus</taxon>
    </lineage>
</organism>
<dbReference type="PANTHER" id="PTHR47944:SF18">
    <property type="entry name" value="FLAVONOID 3'-MONOOXYGENASE"/>
    <property type="match status" value="1"/>
</dbReference>
<dbReference type="EMBL" id="BTGU01000050">
    <property type="protein sequence ID" value="GMN54271.1"/>
    <property type="molecule type" value="Genomic_DNA"/>
</dbReference>
<dbReference type="Gene3D" id="1.10.630.10">
    <property type="entry name" value="Cytochrome P450"/>
    <property type="match status" value="2"/>
</dbReference>
<dbReference type="GO" id="GO:0005506">
    <property type="term" value="F:iron ion binding"/>
    <property type="evidence" value="ECO:0007669"/>
    <property type="project" value="InterPro"/>
</dbReference>
<evidence type="ECO:0000256" key="7">
    <source>
        <dbReference type="ARBA" id="ARBA00023033"/>
    </source>
</evidence>
<dbReference type="PANTHER" id="PTHR47944">
    <property type="entry name" value="CYTOCHROME P450 98A9"/>
    <property type="match status" value="1"/>
</dbReference>
<evidence type="ECO:0000256" key="1">
    <source>
        <dbReference type="ARBA" id="ARBA00001971"/>
    </source>
</evidence>
<dbReference type="Proteomes" id="UP001187192">
    <property type="component" value="Unassembled WGS sequence"/>
</dbReference>
<evidence type="ECO:0000256" key="2">
    <source>
        <dbReference type="ARBA" id="ARBA00010617"/>
    </source>
</evidence>
<keyword evidence="5" id="KW-0560">Oxidoreductase</keyword>
<comment type="caution">
    <text evidence="8">The sequence shown here is derived from an EMBL/GenBank/DDBJ whole genome shotgun (WGS) entry which is preliminary data.</text>
</comment>
<dbReference type="AlphaFoldDB" id="A0AA88AWT2"/>
<name>A0AA88AWT2_FICCA</name>
<proteinExistence type="inferred from homology"/>
<keyword evidence="6" id="KW-0408">Iron</keyword>
<reference evidence="8" key="1">
    <citation type="submission" date="2023-07" db="EMBL/GenBank/DDBJ databases">
        <title>draft genome sequence of fig (Ficus carica).</title>
        <authorList>
            <person name="Takahashi T."/>
            <person name="Nishimura K."/>
        </authorList>
    </citation>
    <scope>NUCLEOTIDE SEQUENCE</scope>
</reference>
<accession>A0AA88AWT2</accession>
<evidence type="ECO:0000256" key="3">
    <source>
        <dbReference type="ARBA" id="ARBA00022617"/>
    </source>
</evidence>
<comment type="cofactor">
    <cofactor evidence="1">
        <name>heme</name>
        <dbReference type="ChEBI" id="CHEBI:30413"/>
    </cofactor>
</comment>
<keyword evidence="4" id="KW-0479">Metal-binding</keyword>
<evidence type="ECO:0000256" key="5">
    <source>
        <dbReference type="ARBA" id="ARBA00023002"/>
    </source>
</evidence>
<evidence type="ECO:0000256" key="4">
    <source>
        <dbReference type="ARBA" id="ARBA00022723"/>
    </source>
</evidence>
<keyword evidence="3" id="KW-0349">Heme</keyword>
<evidence type="ECO:0000313" key="9">
    <source>
        <dbReference type="Proteomes" id="UP001187192"/>
    </source>
</evidence>
<dbReference type="Pfam" id="PF00067">
    <property type="entry name" value="p450"/>
    <property type="match status" value="1"/>
</dbReference>
<dbReference type="GO" id="GO:0004497">
    <property type="term" value="F:monooxygenase activity"/>
    <property type="evidence" value="ECO:0007669"/>
    <property type="project" value="UniProtKB-KW"/>
</dbReference>
<dbReference type="SUPFAM" id="SSF48264">
    <property type="entry name" value="Cytochrome P450"/>
    <property type="match status" value="1"/>
</dbReference>
<comment type="similarity">
    <text evidence="2">Belongs to the cytochrome P450 family.</text>
</comment>
<keyword evidence="7" id="KW-0503">Monooxygenase</keyword>